<feature type="transmembrane region" description="Helical" evidence="1">
    <location>
        <begin position="58"/>
        <end position="85"/>
    </location>
</feature>
<evidence type="ECO:0000313" key="3">
    <source>
        <dbReference type="Proteomes" id="UP000228754"/>
    </source>
</evidence>
<dbReference type="AlphaFoldDB" id="A0A2A5IYW6"/>
<dbReference type="Proteomes" id="UP000228754">
    <property type="component" value="Unassembled WGS sequence"/>
</dbReference>
<organism evidence="2 3">
    <name type="scientific">Bacillus pumilus</name>
    <name type="common">Bacillus mesentericus</name>
    <dbReference type="NCBI Taxonomy" id="1408"/>
    <lineage>
        <taxon>Bacteria</taxon>
        <taxon>Bacillati</taxon>
        <taxon>Bacillota</taxon>
        <taxon>Bacilli</taxon>
        <taxon>Bacillales</taxon>
        <taxon>Bacillaceae</taxon>
        <taxon>Bacillus</taxon>
    </lineage>
</organism>
<comment type="caution">
    <text evidence="2">The sequence shown here is derived from an EMBL/GenBank/DDBJ whole genome shotgun (WGS) entry which is preliminary data.</text>
</comment>
<sequence>MIKKIKSYLVDFYHALKVLILPSIFFITIGMVMGFYMTNEGYSDNIVRINDQRHFSDYFFQNLSICIMMIVGMVTFGLSSVYILFINGLMIGGAFKISIPYLMHPLQSLLLILPHGISELMAIMISGGIGFILLKEAILLLIGKKKKIDFKNICKITCTGLVLVTILLFFSAIIEFYITPDINNFTTN</sequence>
<dbReference type="Pfam" id="PF01944">
    <property type="entry name" value="SpoIIM"/>
    <property type="match status" value="1"/>
</dbReference>
<dbReference type="OrthoDB" id="2942182at2"/>
<keyword evidence="1" id="KW-0812">Transmembrane</keyword>
<dbReference type="InterPro" id="IPR002798">
    <property type="entry name" value="SpoIIM-like"/>
</dbReference>
<proteinExistence type="predicted"/>
<dbReference type="EMBL" id="NKHG01000024">
    <property type="protein sequence ID" value="PCK22534.1"/>
    <property type="molecule type" value="Genomic_DNA"/>
</dbReference>
<protein>
    <recommendedName>
        <fullName evidence="4">Stage II sporulation protein M</fullName>
    </recommendedName>
</protein>
<evidence type="ECO:0008006" key="4">
    <source>
        <dbReference type="Google" id="ProtNLM"/>
    </source>
</evidence>
<gene>
    <name evidence="2" type="ORF">CEY02_03805</name>
</gene>
<dbReference type="PANTHER" id="PTHR35337">
    <property type="entry name" value="SLR1478 PROTEIN"/>
    <property type="match status" value="1"/>
</dbReference>
<accession>A0A2A5IYW6</accession>
<feature type="transmembrane region" description="Helical" evidence="1">
    <location>
        <begin position="12"/>
        <end position="38"/>
    </location>
</feature>
<feature type="transmembrane region" description="Helical" evidence="1">
    <location>
        <begin position="123"/>
        <end position="142"/>
    </location>
</feature>
<keyword evidence="1" id="KW-0472">Membrane</keyword>
<evidence type="ECO:0000313" key="2">
    <source>
        <dbReference type="EMBL" id="PCK22534.1"/>
    </source>
</evidence>
<keyword evidence="1" id="KW-1133">Transmembrane helix</keyword>
<evidence type="ECO:0000256" key="1">
    <source>
        <dbReference type="SAM" id="Phobius"/>
    </source>
</evidence>
<dbReference type="PANTHER" id="PTHR35337:SF1">
    <property type="entry name" value="SLR1478 PROTEIN"/>
    <property type="match status" value="1"/>
</dbReference>
<name>A0A2A5IYW6_BACPU</name>
<reference evidence="2 3" key="1">
    <citation type="submission" date="2017-06" db="EMBL/GenBank/DDBJ databases">
        <title>Draft Genome Sequence of Bacillus sp Strain 36R Isolated from saline sediment at Atanasia, Sonora, Mexico.</title>
        <authorList>
            <person name="Sanchez Diaz R."/>
            <person name="Quiroz Macias M.E."/>
            <person name="Ibarra Gamez J.C."/>
            <person name="Enciso Ibarra J."/>
            <person name="Gomez Gil B."/>
            <person name="Galaviz Silva L."/>
        </authorList>
    </citation>
    <scope>NUCLEOTIDE SEQUENCE [LARGE SCALE GENOMIC DNA]</scope>
    <source>
        <strain evidence="2 3">36R_ATNSAL</strain>
    </source>
</reference>
<feature type="transmembrane region" description="Helical" evidence="1">
    <location>
        <begin position="154"/>
        <end position="178"/>
    </location>
</feature>